<protein>
    <submittedName>
        <fullName evidence="1">Uncharacterized protein</fullName>
    </submittedName>
</protein>
<sequence>MGLGGLLVPPQLTFRARGGVTLHRSPNLEGNIVVFVENELRSFHKLLNRETVHSQDEDEEGLNWEEEEQKKITKEAFLNMILKYLRRMEQEGMAFALLNSKITIPQCED</sequence>
<accession>A0A315VPA9</accession>
<dbReference type="Proteomes" id="UP000250572">
    <property type="component" value="Unassembled WGS sequence"/>
</dbReference>
<organism evidence="1 2">
    <name type="scientific">Gambusia affinis</name>
    <name type="common">Western mosquitofish</name>
    <name type="synonym">Heterandria affinis</name>
    <dbReference type="NCBI Taxonomy" id="33528"/>
    <lineage>
        <taxon>Eukaryota</taxon>
        <taxon>Metazoa</taxon>
        <taxon>Chordata</taxon>
        <taxon>Craniata</taxon>
        <taxon>Vertebrata</taxon>
        <taxon>Euteleostomi</taxon>
        <taxon>Actinopterygii</taxon>
        <taxon>Neopterygii</taxon>
        <taxon>Teleostei</taxon>
        <taxon>Neoteleostei</taxon>
        <taxon>Acanthomorphata</taxon>
        <taxon>Ovalentaria</taxon>
        <taxon>Atherinomorphae</taxon>
        <taxon>Cyprinodontiformes</taxon>
        <taxon>Poeciliidae</taxon>
        <taxon>Poeciliinae</taxon>
        <taxon>Gambusia</taxon>
    </lineage>
</organism>
<evidence type="ECO:0000313" key="1">
    <source>
        <dbReference type="EMBL" id="PWA24962.1"/>
    </source>
</evidence>
<evidence type="ECO:0000313" key="2">
    <source>
        <dbReference type="Proteomes" id="UP000250572"/>
    </source>
</evidence>
<dbReference type="EMBL" id="NHOQ01001373">
    <property type="protein sequence ID" value="PWA24962.1"/>
    <property type="molecule type" value="Genomic_DNA"/>
</dbReference>
<reference evidence="1 2" key="1">
    <citation type="journal article" date="2018" name="G3 (Bethesda)">
        <title>A High-Quality Reference Genome for the Invasive Mosquitofish Gambusia affinis Using a Chicago Library.</title>
        <authorList>
            <person name="Hoffberg S.L."/>
            <person name="Troendle N.J."/>
            <person name="Glenn T.C."/>
            <person name="Mahmud O."/>
            <person name="Louha S."/>
            <person name="Chalopin D."/>
            <person name="Bennetzen J.L."/>
            <person name="Mauricio R."/>
        </authorList>
    </citation>
    <scope>NUCLEOTIDE SEQUENCE [LARGE SCALE GENOMIC DNA]</scope>
    <source>
        <strain evidence="1">NE01/NJP1002.9</strain>
        <tissue evidence="1">Muscle</tissue>
    </source>
</reference>
<keyword evidence="2" id="KW-1185">Reference proteome</keyword>
<comment type="caution">
    <text evidence="1">The sequence shown here is derived from an EMBL/GenBank/DDBJ whole genome shotgun (WGS) entry which is preliminary data.</text>
</comment>
<proteinExistence type="predicted"/>
<gene>
    <name evidence="1" type="ORF">CCH79_00015449</name>
</gene>
<dbReference type="AlphaFoldDB" id="A0A315VPA9"/>
<name>A0A315VPA9_GAMAF</name>